<gene>
    <name evidence="1" type="ORF">RRG08_011828</name>
</gene>
<evidence type="ECO:0000313" key="1">
    <source>
        <dbReference type="EMBL" id="KAK3771164.1"/>
    </source>
</evidence>
<dbReference type="EMBL" id="JAWDGP010003769">
    <property type="protein sequence ID" value="KAK3771164.1"/>
    <property type="molecule type" value="Genomic_DNA"/>
</dbReference>
<proteinExistence type="predicted"/>
<evidence type="ECO:0000313" key="2">
    <source>
        <dbReference type="Proteomes" id="UP001283361"/>
    </source>
</evidence>
<comment type="caution">
    <text evidence="1">The sequence shown here is derived from an EMBL/GenBank/DDBJ whole genome shotgun (WGS) entry which is preliminary data.</text>
</comment>
<sequence>MKASLFPPVRSPGHLRISHGSDTAAICASSHLMRERALVGKPGRSRQPPGIIFASPGFKTAVGVPCCFTRPRIIQGNPG</sequence>
<dbReference type="Proteomes" id="UP001283361">
    <property type="component" value="Unassembled WGS sequence"/>
</dbReference>
<name>A0AAE1DHR1_9GAST</name>
<organism evidence="1 2">
    <name type="scientific">Elysia crispata</name>
    <name type="common">lettuce slug</name>
    <dbReference type="NCBI Taxonomy" id="231223"/>
    <lineage>
        <taxon>Eukaryota</taxon>
        <taxon>Metazoa</taxon>
        <taxon>Spiralia</taxon>
        <taxon>Lophotrochozoa</taxon>
        <taxon>Mollusca</taxon>
        <taxon>Gastropoda</taxon>
        <taxon>Heterobranchia</taxon>
        <taxon>Euthyneura</taxon>
        <taxon>Panpulmonata</taxon>
        <taxon>Sacoglossa</taxon>
        <taxon>Placobranchoidea</taxon>
        <taxon>Plakobranchidae</taxon>
        <taxon>Elysia</taxon>
    </lineage>
</organism>
<dbReference type="AlphaFoldDB" id="A0AAE1DHR1"/>
<keyword evidence="2" id="KW-1185">Reference proteome</keyword>
<accession>A0AAE1DHR1</accession>
<protein>
    <submittedName>
        <fullName evidence="1">Uncharacterized protein</fullName>
    </submittedName>
</protein>
<reference evidence="1" key="1">
    <citation type="journal article" date="2023" name="G3 (Bethesda)">
        <title>A reference genome for the long-term kleptoplast-retaining sea slug Elysia crispata morphotype clarki.</title>
        <authorList>
            <person name="Eastman K.E."/>
            <person name="Pendleton A.L."/>
            <person name="Shaikh M.A."/>
            <person name="Suttiyut T."/>
            <person name="Ogas R."/>
            <person name="Tomko P."/>
            <person name="Gavelis G."/>
            <person name="Widhalm J.R."/>
            <person name="Wisecaver J.H."/>
        </authorList>
    </citation>
    <scope>NUCLEOTIDE SEQUENCE</scope>
    <source>
        <strain evidence="1">ECLA1</strain>
    </source>
</reference>